<feature type="non-terminal residue" evidence="1">
    <location>
        <position position="1"/>
    </location>
</feature>
<evidence type="ECO:0000313" key="2">
    <source>
        <dbReference type="Proteomes" id="UP001176941"/>
    </source>
</evidence>
<sequence length="128" mass="14490">WIQEEKESTEQWPEETDSRAGRARLGTLWCFKSLSSLNLCLASSLAGFCPPSTGRSPPRRRWHSLAREGDRLGVMTPVCVCLLPAASLPEHTVFLSLFFLFFPRRKSGTFATLRDLRLLKLAWSLIIP</sequence>
<reference evidence="1" key="1">
    <citation type="submission" date="2023-04" db="EMBL/GenBank/DDBJ databases">
        <authorList>
            <consortium name="ELIXIR-Norway"/>
        </authorList>
    </citation>
    <scope>NUCLEOTIDE SEQUENCE [LARGE SCALE GENOMIC DNA]</scope>
</reference>
<proteinExistence type="predicted"/>
<organism evidence="1 2">
    <name type="scientific">Rangifer tarandus platyrhynchus</name>
    <name type="common">Svalbard reindeer</name>
    <dbReference type="NCBI Taxonomy" id="3082113"/>
    <lineage>
        <taxon>Eukaryota</taxon>
        <taxon>Metazoa</taxon>
        <taxon>Chordata</taxon>
        <taxon>Craniata</taxon>
        <taxon>Vertebrata</taxon>
        <taxon>Euteleostomi</taxon>
        <taxon>Mammalia</taxon>
        <taxon>Eutheria</taxon>
        <taxon>Laurasiatheria</taxon>
        <taxon>Artiodactyla</taxon>
        <taxon>Ruminantia</taxon>
        <taxon>Pecora</taxon>
        <taxon>Cervidae</taxon>
        <taxon>Odocoileinae</taxon>
        <taxon>Rangifer</taxon>
    </lineage>
</organism>
<keyword evidence="2" id="KW-1185">Reference proteome</keyword>
<evidence type="ECO:0000313" key="1">
    <source>
        <dbReference type="EMBL" id="CAI9155782.1"/>
    </source>
</evidence>
<gene>
    <name evidence="1" type="ORF">MRATA1EN1_LOCUS4744</name>
</gene>
<dbReference type="EMBL" id="OX459949">
    <property type="protein sequence ID" value="CAI9155782.1"/>
    <property type="molecule type" value="Genomic_DNA"/>
</dbReference>
<accession>A0ABN8Y2F3</accession>
<dbReference type="Proteomes" id="UP001176941">
    <property type="component" value="Chromosome 13"/>
</dbReference>
<protein>
    <submittedName>
        <fullName evidence="1">Uncharacterized protein</fullName>
    </submittedName>
</protein>
<name>A0ABN8Y2F3_RANTA</name>